<evidence type="ECO:0000313" key="2">
    <source>
        <dbReference type="EMBL" id="MEO1769950.1"/>
    </source>
</evidence>
<name>A0ABV0EMU5_9ENTE</name>
<accession>A0ABV0EMU5</accession>
<feature type="region of interest" description="Disordered" evidence="1">
    <location>
        <begin position="1023"/>
        <end position="1052"/>
    </location>
</feature>
<feature type="compositionally biased region" description="Basic and acidic residues" evidence="1">
    <location>
        <begin position="1040"/>
        <end position="1052"/>
    </location>
</feature>
<sequence>MKNKKKKQMMVVSSLMMLGLLAGIFFVSKQQPAKRVKADTSDSVTLDSSDENYKYVVSADATGQGGLDLPTGAGWFQNDALLPSLSKNVINTYTSDVDDGAVYIGTLSDGSIMFQNGSRSEAVSDFPTDTFVFRSVMVKTDSEGKRISQAYIATGQPTHTPNINNTTTALESARDTALLSVEANDQIIGKYYGTRPGVPADQHYIYQFNGATMSGFDWEKFTMPNSINYVISDIRPIPNQNDGKLYVTRGGTVVPTTQAATRNSFELYEYNSGAKSIDESGILLQLNTYHEMTGVTPTVDVQISFTDLRRYGNHYILLVRYGSYIERVPAVQYIYKLDASNGNQISRMQVSDRSETAKSGNLIKGVSDADPSSYYYMDYSNNRARLMKLDPAAFTSTLVKEFPSGTTVQDITKYTNGNGEDEYNIYMTVDTQAAADPMFSGYLNNSGIAFGILDKDFELKNLRGLSATGSLGLNSFEPIPNTDNYAIAGSATINSDFITGPFSKRAGAGLAAFYGTLTLEKDYSPGIKFTKDNILIDLDDPDEDIENKLLDGIDVTDTYDFSPNNISGQKNEAWLKARINRNPRRINYAAPIGQQFPAIDWKTLGFDKTKTGPQKVKYFVSDGSMQSSSISRWINKIGTETIIDDDDKYALDAQNFHVPLENIATTIPDANKFKEYAKTMAWSLTKHGISDGDQGGGLDEDGKDSSKLSGKVTVNATQLKALREATTAKPYPVDVTYKPESGIEITNRVWVFVTTKNTLPNSAVNPEVTPVDTNGVVYYADDYTLPYRLRTTQTNDEVLKNGNIKVYDYFDASHETAAELPTLADATKNANKLVVDLPPLHNALAPGKVTPSVTYKWDGPVDSHHKDGSIAGNETVGYLDVNLTGNILFHIRQVVLNESNEIVVPTESYIDVHMILNNNGSPIVDPDYQANLTGKSEVLANKPAFTDFTVGIDQLTDLSDQVQLSVVVPEFYNYLGYYQTTQQTDANGQSHENNTSYTAGWLQINRNVLLQDEEFWVSMYIQPNVDGQDNPTTPQPYSWDYKKNDLGKIKTK</sequence>
<dbReference type="RefSeq" id="WP_207704729.1">
    <property type="nucleotide sequence ID" value="NZ_JAFREL020000001.1"/>
</dbReference>
<feature type="compositionally biased region" description="Polar residues" evidence="1">
    <location>
        <begin position="1025"/>
        <end position="1036"/>
    </location>
</feature>
<comment type="caution">
    <text evidence="2">The sequence shown here is derived from an EMBL/GenBank/DDBJ whole genome shotgun (WGS) entry which is preliminary data.</text>
</comment>
<keyword evidence="3" id="KW-1185">Reference proteome</keyword>
<protein>
    <submittedName>
        <fullName evidence="2">Uncharacterized protein</fullName>
    </submittedName>
</protein>
<evidence type="ECO:0000313" key="3">
    <source>
        <dbReference type="Proteomes" id="UP000664357"/>
    </source>
</evidence>
<reference evidence="2 3" key="1">
    <citation type="submission" date="2024-02" db="EMBL/GenBank/DDBJ databases">
        <title>The Genome Sequence of Enterococcus sp. DIV0159.</title>
        <authorList>
            <person name="Earl A."/>
            <person name="Manson A."/>
            <person name="Gilmore M."/>
            <person name="Sanders J."/>
            <person name="Shea T."/>
            <person name="Howe W."/>
            <person name="Livny J."/>
            <person name="Cuomo C."/>
            <person name="Neafsey D."/>
            <person name="Birren B."/>
        </authorList>
    </citation>
    <scope>NUCLEOTIDE SEQUENCE [LARGE SCALE GENOMIC DNA]</scope>
    <source>
        <strain evidence="2 3">665A</strain>
    </source>
</reference>
<organism evidence="2 3">
    <name type="scientific">Candidatus Enterococcus ferrettii</name>
    <dbReference type="NCBI Taxonomy" id="2815324"/>
    <lineage>
        <taxon>Bacteria</taxon>
        <taxon>Bacillati</taxon>
        <taxon>Bacillota</taxon>
        <taxon>Bacilli</taxon>
        <taxon>Lactobacillales</taxon>
        <taxon>Enterococcaceae</taxon>
        <taxon>Enterococcus</taxon>
    </lineage>
</organism>
<proteinExistence type="predicted"/>
<dbReference type="Proteomes" id="UP000664357">
    <property type="component" value="Unassembled WGS sequence"/>
</dbReference>
<evidence type="ECO:0000256" key="1">
    <source>
        <dbReference type="SAM" id="MobiDB-lite"/>
    </source>
</evidence>
<gene>
    <name evidence="2" type="ORF">JZO67_001901</name>
</gene>
<dbReference type="EMBL" id="JAFREL020000001">
    <property type="protein sequence ID" value="MEO1769950.1"/>
    <property type="molecule type" value="Genomic_DNA"/>
</dbReference>